<sequence length="463" mass="48452">MANRGFGLEVCCCIALLGWGCGGVPPGTDEPPSETRAETRLQEALEEESTPGSSVELRQFQAYPISIEHGRDGKRVLLAYLTGTADFGAGPVSVPGGGRGIALVGYKSNGAVKWARAFVTSSASVIGPSLDKRGNLALVVGKSFGPDIDFGGGPISATRFIVGLDRSGGFRWVRPITGQGFFQPYQIVASRSGDITIAGVYNGVVDFGQGPLASPLDTAFIAQFSADGTPRWSHIFPDVKGSEAPGLAVDDDGTLYLGGTITTAFSGDGSYYGDFFLKRFTPGGTLVWTRRVLGPLGNVRRLAMHGNRVALTGFFREPFSFAGQTVTNSSGWGAFVLAYSTSGAESWGRGFANNGRSIDVSSKGEVVVVGEYVTGDSIAGVPLPPVPPGGDSRSIFTASFERSNGRLRWARGFPSTGSWVADIDIDKQGLSRVVGYFSGATDFGDGPVTPVPPSTGFVLGLAR</sequence>
<evidence type="ECO:0000313" key="1">
    <source>
        <dbReference type="EMBL" id="GEL72388.1"/>
    </source>
</evidence>
<evidence type="ECO:0000313" key="2">
    <source>
        <dbReference type="EMBL" id="SDF07227.1"/>
    </source>
</evidence>
<dbReference type="RefSeq" id="WP_143043242.1">
    <property type="nucleotide sequence ID" value="NZ_BJVY01000024.1"/>
</dbReference>
<dbReference type="Proteomes" id="UP000321224">
    <property type="component" value="Unassembled WGS sequence"/>
</dbReference>
<dbReference type="AlphaFoldDB" id="A0A511HFR9"/>
<dbReference type="EMBL" id="FNAJ01000019">
    <property type="protein sequence ID" value="SDF07227.1"/>
    <property type="molecule type" value="Genomic_DNA"/>
</dbReference>
<gene>
    <name evidence="1" type="ORF">MVI01_41720</name>
    <name evidence="2" type="ORF">SAMN04488504_11951</name>
</gene>
<accession>A0A511HFR9</accession>
<dbReference type="Proteomes" id="UP000198717">
    <property type="component" value="Unassembled WGS sequence"/>
</dbReference>
<evidence type="ECO:0000313" key="4">
    <source>
        <dbReference type="Proteomes" id="UP000321224"/>
    </source>
</evidence>
<proteinExistence type="predicted"/>
<reference evidence="1 4" key="2">
    <citation type="submission" date="2019-07" db="EMBL/GenBank/DDBJ databases">
        <title>Whole genome shotgun sequence of Myxococcus virescens NBRC 100334.</title>
        <authorList>
            <person name="Hosoyama A."/>
            <person name="Uohara A."/>
            <person name="Ohji S."/>
            <person name="Ichikawa N."/>
        </authorList>
    </citation>
    <scope>NUCLEOTIDE SEQUENCE [LARGE SCALE GENOMIC DNA]</scope>
    <source>
        <strain evidence="1 4">NBRC 100334</strain>
    </source>
</reference>
<protein>
    <submittedName>
        <fullName evidence="1">Uncharacterized protein</fullName>
    </submittedName>
</protein>
<reference evidence="2 3" key="1">
    <citation type="submission" date="2016-10" db="EMBL/GenBank/DDBJ databases">
        <authorList>
            <person name="Varghese N."/>
            <person name="Submissions S."/>
        </authorList>
    </citation>
    <scope>NUCLEOTIDE SEQUENCE [LARGE SCALE GENOMIC DNA]</scope>
    <source>
        <strain evidence="2 3">DSM 2260</strain>
    </source>
</reference>
<organism evidence="1 4">
    <name type="scientific">Myxococcus virescens</name>
    <dbReference type="NCBI Taxonomy" id="83456"/>
    <lineage>
        <taxon>Bacteria</taxon>
        <taxon>Pseudomonadati</taxon>
        <taxon>Myxococcota</taxon>
        <taxon>Myxococcia</taxon>
        <taxon>Myxococcales</taxon>
        <taxon>Cystobacterineae</taxon>
        <taxon>Myxococcaceae</taxon>
        <taxon>Myxococcus</taxon>
    </lineage>
</organism>
<comment type="caution">
    <text evidence="1">The sequence shown here is derived from an EMBL/GenBank/DDBJ whole genome shotgun (WGS) entry which is preliminary data.</text>
</comment>
<dbReference type="Gene3D" id="2.80.10.50">
    <property type="match status" value="1"/>
</dbReference>
<name>A0A511HFR9_9BACT</name>
<dbReference type="EMBL" id="BJVY01000024">
    <property type="protein sequence ID" value="GEL72388.1"/>
    <property type="molecule type" value="Genomic_DNA"/>
</dbReference>
<evidence type="ECO:0000313" key="3">
    <source>
        <dbReference type="Proteomes" id="UP000198717"/>
    </source>
</evidence>
<keyword evidence="3" id="KW-1185">Reference proteome</keyword>